<dbReference type="OrthoDB" id="5572800at2"/>
<name>A0A177NF90_9GAMM</name>
<dbReference type="AlphaFoldDB" id="A0A177NF90"/>
<dbReference type="Gene3D" id="2.60.120.200">
    <property type="match status" value="1"/>
</dbReference>
<protein>
    <submittedName>
        <fullName evidence="1">Uncharacterized protein</fullName>
    </submittedName>
</protein>
<evidence type="ECO:0000313" key="1">
    <source>
        <dbReference type="EMBL" id="OAI16677.1"/>
    </source>
</evidence>
<organism evidence="1 2">
    <name type="scientific">Methylomonas koyamae</name>
    <dbReference type="NCBI Taxonomy" id="702114"/>
    <lineage>
        <taxon>Bacteria</taxon>
        <taxon>Pseudomonadati</taxon>
        <taxon>Pseudomonadota</taxon>
        <taxon>Gammaproteobacteria</taxon>
        <taxon>Methylococcales</taxon>
        <taxon>Methylococcaceae</taxon>
        <taxon>Methylomonas</taxon>
    </lineage>
</organism>
<dbReference type="InterPro" id="IPR013320">
    <property type="entry name" value="ConA-like_dom_sf"/>
</dbReference>
<sequence length="374" mass="39522">MNKIKHKPSLAVACLLIVPGLSTPTIGIAETGNVVLWNKLGSNAEVTHSEVGPDGTLMGGNYAYEPGKFGNGYVRKGLWNWVEFPGQIMRNLAQRGAISMWIIPKVTQPQPYNYGVFGLLGHPYSGQTDTFFLYWGDGVTGQGIFGGIGSAGILTPNEPKQFVAQIGTPFHAAIAWNVNGIEGGSDRLRVYRDGQLISSSSASWNPAAIPAAGFVLGSSAESDGNSYDKYIVDNVVAYDYAKTDFSDRFIENPVDCQVGELPELSANISKKSGTQSARIWTISLGNDSRCPAENAQIDALNLTQVAGAACAPTVTTPASFPLGVGNIAAGAQVSGTASINFNGCPNVARFKVSIPFSSNDGEVSGSKTLTNQFR</sequence>
<accession>A0A177NF90</accession>
<comment type="caution">
    <text evidence="1">The sequence shown here is derived from an EMBL/GenBank/DDBJ whole genome shotgun (WGS) entry which is preliminary data.</text>
</comment>
<dbReference type="Proteomes" id="UP000077628">
    <property type="component" value="Unassembled WGS sequence"/>
</dbReference>
<dbReference type="EMBL" id="LUUK01000183">
    <property type="protein sequence ID" value="OAI16677.1"/>
    <property type="molecule type" value="Genomic_DNA"/>
</dbReference>
<evidence type="ECO:0000313" key="2">
    <source>
        <dbReference type="Proteomes" id="UP000077628"/>
    </source>
</evidence>
<dbReference type="RefSeq" id="WP_064030053.1">
    <property type="nucleotide sequence ID" value="NZ_LUUK01000183.1"/>
</dbReference>
<reference evidence="2" key="1">
    <citation type="submission" date="2016-03" db="EMBL/GenBank/DDBJ databases">
        <authorList>
            <person name="Heylen K."/>
            <person name="De Vos P."/>
            <person name="Vekeman B."/>
        </authorList>
    </citation>
    <scope>NUCLEOTIDE SEQUENCE [LARGE SCALE GENOMIC DNA]</scope>
    <source>
        <strain evidence="2">R-45383</strain>
    </source>
</reference>
<gene>
    <name evidence="1" type="ORF">A1355_09175</name>
</gene>
<keyword evidence="2" id="KW-1185">Reference proteome</keyword>
<dbReference type="STRING" id="702114.A1355_09175"/>
<proteinExistence type="predicted"/>
<dbReference type="SUPFAM" id="SSF49899">
    <property type="entry name" value="Concanavalin A-like lectins/glucanases"/>
    <property type="match status" value="1"/>
</dbReference>